<dbReference type="InterPro" id="IPR029058">
    <property type="entry name" value="AB_hydrolase_fold"/>
</dbReference>
<dbReference type="STRING" id="112413.SAMN05421854_10446"/>
<proteinExistence type="predicted"/>
<gene>
    <name evidence="1" type="ORF">SAMN05421854_10446</name>
</gene>
<accession>A0A1I5MIV8</accession>
<reference evidence="1 2" key="1">
    <citation type="submission" date="2016-10" db="EMBL/GenBank/DDBJ databases">
        <authorList>
            <person name="de Groot N.N."/>
        </authorList>
    </citation>
    <scope>NUCLEOTIDE SEQUENCE [LARGE SCALE GENOMIC DNA]</scope>
    <source>
        <strain evidence="1 2">DSM 44637</strain>
    </source>
</reference>
<evidence type="ECO:0000313" key="2">
    <source>
        <dbReference type="Proteomes" id="UP000199137"/>
    </source>
</evidence>
<protein>
    <recommendedName>
        <fullName evidence="3">Alpha/beta fold hydrolase</fullName>
    </recommendedName>
</protein>
<evidence type="ECO:0000313" key="1">
    <source>
        <dbReference type="EMBL" id="SFP08886.1"/>
    </source>
</evidence>
<dbReference type="Proteomes" id="UP000199137">
    <property type="component" value="Unassembled WGS sequence"/>
</dbReference>
<dbReference type="EMBL" id="FOWC01000004">
    <property type="protein sequence ID" value="SFP08886.1"/>
    <property type="molecule type" value="Genomic_DNA"/>
</dbReference>
<organism evidence="1 2">
    <name type="scientific">Amycolatopsis rubida</name>
    <dbReference type="NCBI Taxonomy" id="112413"/>
    <lineage>
        <taxon>Bacteria</taxon>
        <taxon>Bacillati</taxon>
        <taxon>Actinomycetota</taxon>
        <taxon>Actinomycetes</taxon>
        <taxon>Pseudonocardiales</taxon>
        <taxon>Pseudonocardiaceae</taxon>
        <taxon>Amycolatopsis</taxon>
    </lineage>
</organism>
<sequence length="59" mass="6446">MPTLVVWGTEDTWIPVDRAHRLAGTIPGAGLELVRSAGHLIHLDAPEALTASLHRWLAR</sequence>
<dbReference type="Gene3D" id="3.40.50.1820">
    <property type="entry name" value="alpha/beta hydrolase"/>
    <property type="match status" value="1"/>
</dbReference>
<dbReference type="SUPFAM" id="SSF53474">
    <property type="entry name" value="alpha/beta-Hydrolases"/>
    <property type="match status" value="1"/>
</dbReference>
<dbReference type="AlphaFoldDB" id="A0A1I5MIV8"/>
<name>A0A1I5MIV8_9PSEU</name>
<evidence type="ECO:0008006" key="3">
    <source>
        <dbReference type="Google" id="ProtNLM"/>
    </source>
</evidence>